<reference evidence="2 3" key="1">
    <citation type="submission" date="2023-11" db="EMBL/GenBank/DDBJ databases">
        <authorList>
            <person name="Val-Calvo J."/>
            <person name="Scortti M."/>
            <person name="Vazquez-Boland J."/>
        </authorList>
    </citation>
    <scope>NUCLEOTIDE SEQUENCE [LARGE SCALE GENOMIC DNA]</scope>
    <source>
        <strain evidence="2 3">DSM 46662</strain>
    </source>
</reference>
<feature type="region of interest" description="Disordered" evidence="1">
    <location>
        <begin position="520"/>
        <end position="544"/>
    </location>
</feature>
<dbReference type="InterPro" id="IPR008557">
    <property type="entry name" value="PhoX"/>
</dbReference>
<accession>A0ABW9FZN6</accession>
<evidence type="ECO:0000256" key="1">
    <source>
        <dbReference type="SAM" id="MobiDB-lite"/>
    </source>
</evidence>
<dbReference type="PANTHER" id="PTHR35399">
    <property type="entry name" value="SLR8030 PROTEIN"/>
    <property type="match status" value="1"/>
</dbReference>
<gene>
    <name evidence="2" type="ORF">ABEU19_003582</name>
</gene>
<dbReference type="EMBL" id="JBDLNU010000004">
    <property type="protein sequence ID" value="MFM1730061.1"/>
    <property type="molecule type" value="Genomic_DNA"/>
</dbReference>
<sequence>MSLKPLALFVKHDGMSSRASITCQYKCGNACAHDVPNDSNGEYFGDIVRGAVSRRGVLRGGAAAVLAVGAGTALAGSAAAAPGSVDFGSLGTGSASGSAAGPIPGTNFAPVAPNKEDALVTPAGYEQAVVIRWGDPLFADAPAFDFDNQTAAAAEKQFGFNNDFAGLLPIPGLTNSYLLVVNHEYTTEPFMFRGYDAANPTEEQVRIGWANHGLSVVQVQGDARSGKLTPQFGPFNRRITARTEFVVTGPAAGSPLLKTSADPTGTRVKGTLNNCSGGLTPWGTVLSGEENFNQYFANGGRVTDPTAAARLKRYGIGGNASERKWERVDSRFDVVAEPNEVHRFGWVVEVDPWDASSTPVKHTALGRFKHEAATIHVTADGTVVAYSGDDERFDYMYKFVSSRKMQRGASRTAMRHNMTLLDAGTLYVAKLTGNEPGAIDGSGTLPPSGVFAGTGQWIPLLRTGEDGRGESLVEGMSADEVAVFTRLAGDKVGATKMDRPEDFEPNPRTGKVYVALTNNTKRGTSGEAAADEANPRNNNKNGQVLEIDDNHAGTSFTWNLLLVCGDPATADTYFGGFDKSQVSPISCPDNLAFDSYGNLWISTDGNALKSNDGLFSVVLEGERRGETKQFLTVPLGAETCGPIVDEKRVMVCVQHPGETDGASADAPSSHWPDGGSAQPRPSVVAVWKSGGGRIGI</sequence>
<protein>
    <submittedName>
        <fullName evidence="2">PhoX family phosphatase</fullName>
    </submittedName>
</protein>
<evidence type="ECO:0000313" key="2">
    <source>
        <dbReference type="EMBL" id="MFM1730061.1"/>
    </source>
</evidence>
<organism evidence="2 3">
    <name type="scientific">Prescottella soli</name>
    <dbReference type="NCBI Taxonomy" id="1543852"/>
    <lineage>
        <taxon>Bacteria</taxon>
        <taxon>Bacillati</taxon>
        <taxon>Actinomycetota</taxon>
        <taxon>Actinomycetes</taxon>
        <taxon>Mycobacteriales</taxon>
        <taxon>Nocardiaceae</taxon>
        <taxon>Prescottella</taxon>
    </lineage>
</organism>
<dbReference type="InterPro" id="IPR006311">
    <property type="entry name" value="TAT_signal"/>
</dbReference>
<dbReference type="Proteomes" id="UP001629744">
    <property type="component" value="Unassembled WGS sequence"/>
</dbReference>
<dbReference type="PANTHER" id="PTHR35399:SF2">
    <property type="entry name" value="DUF839 DOMAIN-CONTAINING PROTEIN"/>
    <property type="match status" value="1"/>
</dbReference>
<feature type="region of interest" description="Disordered" evidence="1">
    <location>
        <begin position="658"/>
        <end position="682"/>
    </location>
</feature>
<evidence type="ECO:0000313" key="3">
    <source>
        <dbReference type="Proteomes" id="UP001629744"/>
    </source>
</evidence>
<comment type="caution">
    <text evidence="2">The sequence shown here is derived from an EMBL/GenBank/DDBJ whole genome shotgun (WGS) entry which is preliminary data.</text>
</comment>
<name>A0ABW9FZN6_9NOCA</name>
<dbReference type="RefSeq" id="WP_348603197.1">
    <property type="nucleotide sequence ID" value="NZ_CP157276.1"/>
</dbReference>
<dbReference type="PROSITE" id="PS51318">
    <property type="entry name" value="TAT"/>
    <property type="match status" value="1"/>
</dbReference>
<keyword evidence="3" id="KW-1185">Reference proteome</keyword>
<dbReference type="Pfam" id="PF05787">
    <property type="entry name" value="PhoX"/>
    <property type="match status" value="1"/>
</dbReference>
<proteinExistence type="predicted"/>